<sequence>MEPVAKPAAVDVSDFEIINGPDDHPPPQPTKGETISPMGTIYIEAQVKPDYTGNVAKLTAMLEAIFISEYVQTIQIDHEIIGAASYAECFFPDCLQSLKAVDIVGAKDGDEVILTKRYTIVINSYKLEDRKAAETHEALSLCGEAMLLPSVRLDGAWERLIFDEEIKQNLVVSMTNILRFSYRPGRNPMSVVNRLILLSGPPGTGKTSLSTSLAQKLSIRMNKKFGETILLQLNAATLLSHYFGQSAVKIHSIFEELAAQSAELPNTLMVLLIDEIESLAASRETASARSEVHDAVRATNALLTGFDMVKDDANVFIICTSNLSGSLDAAFVDRCSRHINIPQPSSAARYEILRHSINRLVECEIIKSPETPLPTYVGAKCRLPVDYETAGCALRRLAHKLEDNGPNGQLVSARWLSQLAGISLANNLEPNAICTVDHAVQLMDRYVEENCERSTHGAKSRKRYLRKLNQELSDTEDECLNTAKKLKPDPRHGTSGFQIDEFMFPNTDPGTMMEMVDKELASWRKSKGNENAKPSLTEAEEIICEAYDEWSTRGQCQCRDIIRNRLLDYVEHGFPVDRYAFL</sequence>
<feature type="domain" description="AAA+ ATPase" evidence="5">
    <location>
        <begin position="192"/>
        <end position="345"/>
    </location>
</feature>
<dbReference type="InterPro" id="IPR003959">
    <property type="entry name" value="ATPase_AAA_core"/>
</dbReference>
<evidence type="ECO:0000256" key="3">
    <source>
        <dbReference type="RuleBase" id="RU003651"/>
    </source>
</evidence>
<dbReference type="VEuPathDB" id="FungiDB:GMDG_08052"/>
<dbReference type="GO" id="GO:0005694">
    <property type="term" value="C:chromosome"/>
    <property type="evidence" value="ECO:0007669"/>
    <property type="project" value="TreeGrafter"/>
</dbReference>
<evidence type="ECO:0000256" key="4">
    <source>
        <dbReference type="SAM" id="Coils"/>
    </source>
</evidence>
<dbReference type="PROSITE" id="PS00674">
    <property type="entry name" value="AAA"/>
    <property type="match status" value="1"/>
</dbReference>
<evidence type="ECO:0000313" key="7">
    <source>
        <dbReference type="Proteomes" id="UP000011064"/>
    </source>
</evidence>
<keyword evidence="2 3" id="KW-0067">ATP-binding</keyword>
<evidence type="ECO:0000256" key="2">
    <source>
        <dbReference type="ARBA" id="ARBA00022840"/>
    </source>
</evidence>
<accession>L8G1D7</accession>
<dbReference type="PRINTS" id="PR00300">
    <property type="entry name" value="CLPPROTEASEA"/>
</dbReference>
<protein>
    <recommendedName>
        <fullName evidence="5">AAA+ ATPase domain-containing protein</fullName>
    </recommendedName>
</protein>
<dbReference type="Gene3D" id="3.40.50.300">
    <property type="entry name" value="P-loop containing nucleotide triphosphate hydrolases"/>
    <property type="match status" value="1"/>
</dbReference>
<dbReference type="SMART" id="SM00382">
    <property type="entry name" value="AAA"/>
    <property type="match status" value="1"/>
</dbReference>
<dbReference type="InterPro" id="IPR003960">
    <property type="entry name" value="ATPase_AAA_CS"/>
</dbReference>
<dbReference type="SUPFAM" id="SSF52540">
    <property type="entry name" value="P-loop containing nucleoside triphosphate hydrolases"/>
    <property type="match status" value="1"/>
</dbReference>
<dbReference type="GO" id="GO:0007131">
    <property type="term" value="P:reciprocal meiotic recombination"/>
    <property type="evidence" value="ECO:0007669"/>
    <property type="project" value="TreeGrafter"/>
</dbReference>
<gene>
    <name evidence="6" type="ORF">GMDG_08052</name>
</gene>
<dbReference type="GO" id="GO:0051598">
    <property type="term" value="P:meiotic recombination checkpoint signaling"/>
    <property type="evidence" value="ECO:0007669"/>
    <property type="project" value="TreeGrafter"/>
</dbReference>
<reference evidence="7" key="1">
    <citation type="submission" date="2010-09" db="EMBL/GenBank/DDBJ databases">
        <title>The genome sequence of Geomyces destructans 20631-21.</title>
        <authorList>
            <consortium name="The Broad Institute Genome Sequencing Platform"/>
            <person name="Cuomo C.A."/>
            <person name="Blehert D.S."/>
            <person name="Lorch J.M."/>
            <person name="Young S.K."/>
            <person name="Zeng Q."/>
            <person name="Gargeya S."/>
            <person name="Fitzgerald M."/>
            <person name="Haas B."/>
            <person name="Abouelleil A."/>
            <person name="Alvarado L."/>
            <person name="Arachchi H.M."/>
            <person name="Berlin A."/>
            <person name="Brown A."/>
            <person name="Chapman S.B."/>
            <person name="Chen Z."/>
            <person name="Dunbar C."/>
            <person name="Freedman E."/>
            <person name="Gearin G."/>
            <person name="Gellesch M."/>
            <person name="Goldberg J."/>
            <person name="Griggs A."/>
            <person name="Gujja S."/>
            <person name="Heiman D."/>
            <person name="Howarth C."/>
            <person name="Larson L."/>
            <person name="Lui A."/>
            <person name="MacDonald P.J.P."/>
            <person name="Montmayeur A."/>
            <person name="Murphy C."/>
            <person name="Neiman D."/>
            <person name="Pearson M."/>
            <person name="Priest M."/>
            <person name="Roberts A."/>
            <person name="Saif S."/>
            <person name="Shea T."/>
            <person name="Shenoy N."/>
            <person name="Sisk P."/>
            <person name="Stolte C."/>
            <person name="Sykes S."/>
            <person name="Wortman J."/>
            <person name="Nusbaum C."/>
            <person name="Birren B."/>
        </authorList>
    </citation>
    <scope>NUCLEOTIDE SEQUENCE [LARGE SCALE GENOMIC DNA]</scope>
    <source>
        <strain evidence="7">ATCC MYA-4855 / 20631-21</strain>
    </source>
</reference>
<dbReference type="Proteomes" id="UP000011064">
    <property type="component" value="Unassembled WGS sequence"/>
</dbReference>
<dbReference type="GO" id="GO:0005634">
    <property type="term" value="C:nucleus"/>
    <property type="evidence" value="ECO:0007669"/>
    <property type="project" value="TreeGrafter"/>
</dbReference>
<keyword evidence="1 3" id="KW-0547">Nucleotide-binding</keyword>
<dbReference type="PANTHER" id="PTHR45991:SF1">
    <property type="entry name" value="PACHYTENE CHECKPOINT PROTEIN 2 HOMOLOG"/>
    <property type="match status" value="1"/>
</dbReference>
<dbReference type="EMBL" id="GL573460">
    <property type="protein sequence ID" value="ELR06579.1"/>
    <property type="molecule type" value="Genomic_DNA"/>
</dbReference>
<dbReference type="InterPro" id="IPR044539">
    <property type="entry name" value="Pch2-like"/>
</dbReference>
<dbReference type="PANTHER" id="PTHR45991">
    <property type="entry name" value="PACHYTENE CHECKPOINT PROTEIN 2"/>
    <property type="match status" value="1"/>
</dbReference>
<feature type="coiled-coil region" evidence="4">
    <location>
        <begin position="458"/>
        <end position="485"/>
    </location>
</feature>
<organism evidence="6 7">
    <name type="scientific">Pseudogymnoascus destructans (strain ATCC MYA-4855 / 20631-21)</name>
    <name type="common">Bat white-nose syndrome fungus</name>
    <name type="synonym">Geomyces destructans</name>
    <dbReference type="NCBI Taxonomy" id="658429"/>
    <lineage>
        <taxon>Eukaryota</taxon>
        <taxon>Fungi</taxon>
        <taxon>Dikarya</taxon>
        <taxon>Ascomycota</taxon>
        <taxon>Pezizomycotina</taxon>
        <taxon>Leotiomycetes</taxon>
        <taxon>Thelebolales</taxon>
        <taxon>Thelebolaceae</taxon>
        <taxon>Pseudogymnoascus</taxon>
    </lineage>
</organism>
<comment type="similarity">
    <text evidence="3">Belongs to the AAA ATPase family.</text>
</comment>
<dbReference type="HOGENOM" id="CLU_021930_0_0_1"/>
<proteinExistence type="inferred from homology"/>
<evidence type="ECO:0000313" key="6">
    <source>
        <dbReference type="EMBL" id="ELR06579.1"/>
    </source>
</evidence>
<dbReference type="GO" id="GO:0016887">
    <property type="term" value="F:ATP hydrolysis activity"/>
    <property type="evidence" value="ECO:0007669"/>
    <property type="project" value="InterPro"/>
</dbReference>
<dbReference type="InterPro" id="IPR001270">
    <property type="entry name" value="ClpA/B"/>
</dbReference>
<dbReference type="InParanoid" id="L8G1D7"/>
<dbReference type="STRING" id="658429.L8G1D7"/>
<dbReference type="OrthoDB" id="5925at2759"/>
<dbReference type="InterPro" id="IPR003593">
    <property type="entry name" value="AAA+_ATPase"/>
</dbReference>
<keyword evidence="7" id="KW-1185">Reference proteome</keyword>
<keyword evidence="4" id="KW-0175">Coiled coil</keyword>
<dbReference type="AlphaFoldDB" id="L8G1D7"/>
<dbReference type="InterPro" id="IPR027417">
    <property type="entry name" value="P-loop_NTPase"/>
</dbReference>
<dbReference type="Pfam" id="PF00004">
    <property type="entry name" value="AAA"/>
    <property type="match status" value="1"/>
</dbReference>
<evidence type="ECO:0000256" key="1">
    <source>
        <dbReference type="ARBA" id="ARBA00022741"/>
    </source>
</evidence>
<dbReference type="GO" id="GO:0005524">
    <property type="term" value="F:ATP binding"/>
    <property type="evidence" value="ECO:0007669"/>
    <property type="project" value="UniProtKB-KW"/>
</dbReference>
<name>L8G1D7_PSED2</name>
<evidence type="ECO:0000259" key="5">
    <source>
        <dbReference type="SMART" id="SM00382"/>
    </source>
</evidence>